<keyword evidence="1" id="KW-1133">Transmembrane helix</keyword>
<feature type="transmembrane region" description="Helical" evidence="1">
    <location>
        <begin position="6"/>
        <end position="28"/>
    </location>
</feature>
<sequence>MYNSDIFIINLIGYIASVFFIPILLMYIKEEGIPDNPKKLKEQKILNIKIPANQTIDKFYHLLLTLYARYLEDKYIIIIFIYFVIISFIPYQMGTERIEKVYNLKRIINTSLAIFLGLVLKMV</sequence>
<dbReference type="EMBL" id="LGGX01000059">
    <property type="protein sequence ID" value="KUK85547.1"/>
    <property type="molecule type" value="Genomic_DNA"/>
</dbReference>
<keyword evidence="1" id="KW-0812">Transmembrane</keyword>
<dbReference type="Proteomes" id="UP000053467">
    <property type="component" value="Unassembled WGS sequence"/>
</dbReference>
<organism evidence="2 3">
    <name type="scientific">candidate division TA06 bacterium 34_109</name>
    <dbReference type="NCBI Taxonomy" id="1635277"/>
    <lineage>
        <taxon>Bacteria</taxon>
        <taxon>Bacteria division TA06</taxon>
    </lineage>
</organism>
<accession>A0A101HY62</accession>
<gene>
    <name evidence="2" type="ORF">XE03_1996</name>
</gene>
<feature type="transmembrane region" description="Helical" evidence="1">
    <location>
        <begin position="75"/>
        <end position="91"/>
    </location>
</feature>
<keyword evidence="1" id="KW-0472">Membrane</keyword>
<name>A0A101HY62_UNCT6</name>
<evidence type="ECO:0000313" key="2">
    <source>
        <dbReference type="EMBL" id="KUK85547.1"/>
    </source>
</evidence>
<comment type="caution">
    <text evidence="2">The sequence shown here is derived from an EMBL/GenBank/DDBJ whole genome shotgun (WGS) entry which is preliminary data.</text>
</comment>
<dbReference type="AlphaFoldDB" id="A0A101HY62"/>
<evidence type="ECO:0000313" key="3">
    <source>
        <dbReference type="Proteomes" id="UP000053467"/>
    </source>
</evidence>
<proteinExistence type="predicted"/>
<reference evidence="3" key="1">
    <citation type="journal article" date="2015" name="MBio">
        <title>Genome-Resolved Metagenomic Analysis Reveals Roles for Candidate Phyla and Other Microbial Community Members in Biogeochemical Transformations in Oil Reservoirs.</title>
        <authorList>
            <person name="Hu P."/>
            <person name="Tom L."/>
            <person name="Singh A."/>
            <person name="Thomas B.C."/>
            <person name="Baker B.J."/>
            <person name="Piceno Y.M."/>
            <person name="Andersen G.L."/>
            <person name="Banfield J.F."/>
        </authorList>
    </citation>
    <scope>NUCLEOTIDE SEQUENCE [LARGE SCALE GENOMIC DNA]</scope>
</reference>
<evidence type="ECO:0000256" key="1">
    <source>
        <dbReference type="SAM" id="Phobius"/>
    </source>
</evidence>
<protein>
    <submittedName>
        <fullName evidence="2">Uncharacterized protein</fullName>
    </submittedName>
</protein>